<evidence type="ECO:0000313" key="2">
    <source>
        <dbReference type="EMBL" id="AOV06273.1"/>
    </source>
</evidence>
<dbReference type="EMBL" id="CP017560">
    <property type="protein sequence ID" value="AOV06273.1"/>
    <property type="molecule type" value="Genomic_DNA"/>
</dbReference>
<name>A0A1D8JC40_9BACL</name>
<feature type="transmembrane region" description="Helical" evidence="1">
    <location>
        <begin position="131"/>
        <end position="155"/>
    </location>
</feature>
<dbReference type="RefSeq" id="WP_075526366.1">
    <property type="nucleotide sequence ID" value="NZ_CP017560.1"/>
</dbReference>
<feature type="transmembrane region" description="Helical" evidence="1">
    <location>
        <begin position="93"/>
        <end position="119"/>
    </location>
</feature>
<dbReference type="KEGG" id="surl:BI350_00545"/>
<gene>
    <name evidence="2" type="ORF">BI350_00545</name>
</gene>
<feature type="transmembrane region" description="Helical" evidence="1">
    <location>
        <begin position="167"/>
        <end position="189"/>
    </location>
</feature>
<feature type="transmembrane region" description="Helical" evidence="1">
    <location>
        <begin position="16"/>
        <end position="35"/>
    </location>
</feature>
<keyword evidence="3" id="KW-1185">Reference proteome</keyword>
<sequence length="266" mass="31006">MMYIWKEFLEQTRGKGLWFGLGMLMITSIFLIAEARQFPADLGFEALLLSIFDMNIYLIPLFAMFLASFSIFQEKELKTSMILLTKKESTFTLIFKKSIAIQLVIVTAFVSAYFVLALFMKAFLAFHLMSFLHFIIVIMIFLFIFNQVGLFLGVACNTKMQLVGANILTWFFIVFLTDLMFLYFLPAVTFDNLRIFSWIYFLDPIHTLRFYLETNLGLFSLSHMSRLMEKFVFMDSWIFLLINVVLWPSLFLGLSTLFRNGGTVDD</sequence>
<dbReference type="AlphaFoldDB" id="A0A1D8JC40"/>
<evidence type="ECO:0000313" key="3">
    <source>
        <dbReference type="Proteomes" id="UP000185746"/>
    </source>
</evidence>
<keyword evidence="1" id="KW-0472">Membrane</keyword>
<reference evidence="2 3" key="1">
    <citation type="submission" date="2016-09" db="EMBL/GenBank/DDBJ databases">
        <title>Complete genome sequence of the Lysinibacillus sphaericus LMG 22257, a specie of Bacillus with ureolytic activity that can effectively biodeposit calcium carbonate.</title>
        <authorList>
            <person name="Yan W."/>
        </authorList>
    </citation>
    <scope>NUCLEOTIDE SEQUENCE [LARGE SCALE GENOMIC DNA]</scope>
    <source>
        <strain evidence="2 3">LMG 22257</strain>
    </source>
</reference>
<protein>
    <submittedName>
        <fullName evidence="2">Copper ABC transporter permease</fullName>
    </submittedName>
</protein>
<keyword evidence="1" id="KW-0812">Transmembrane</keyword>
<proteinExistence type="predicted"/>
<evidence type="ECO:0000256" key="1">
    <source>
        <dbReference type="SAM" id="Phobius"/>
    </source>
</evidence>
<dbReference type="Proteomes" id="UP000185746">
    <property type="component" value="Chromosome"/>
</dbReference>
<feature type="transmembrane region" description="Helical" evidence="1">
    <location>
        <begin position="47"/>
        <end position="72"/>
    </location>
</feature>
<accession>A0A1D8JC40</accession>
<organism evidence="2 3">
    <name type="scientific">Sporosarcina ureilytica</name>
    <dbReference type="NCBI Taxonomy" id="298596"/>
    <lineage>
        <taxon>Bacteria</taxon>
        <taxon>Bacillati</taxon>
        <taxon>Bacillota</taxon>
        <taxon>Bacilli</taxon>
        <taxon>Bacillales</taxon>
        <taxon>Caryophanaceae</taxon>
        <taxon>Sporosarcina</taxon>
    </lineage>
</organism>
<feature type="transmembrane region" description="Helical" evidence="1">
    <location>
        <begin position="232"/>
        <end position="258"/>
    </location>
</feature>
<keyword evidence="1" id="KW-1133">Transmembrane helix</keyword>